<feature type="domain" description="NlpC/P60" evidence="9">
    <location>
        <begin position="307"/>
        <end position="434"/>
    </location>
</feature>
<keyword evidence="11" id="KW-1185">Reference proteome</keyword>
<keyword evidence="2" id="KW-0645">Protease</keyword>
<feature type="coiled-coil region" evidence="6">
    <location>
        <begin position="27"/>
        <end position="114"/>
    </location>
</feature>
<proteinExistence type="inferred from homology"/>
<evidence type="ECO:0000256" key="5">
    <source>
        <dbReference type="ARBA" id="ARBA00022807"/>
    </source>
</evidence>
<evidence type="ECO:0000256" key="4">
    <source>
        <dbReference type="ARBA" id="ARBA00022801"/>
    </source>
</evidence>
<comment type="caution">
    <text evidence="10">The sequence shown here is derived from an EMBL/GenBank/DDBJ whole genome shotgun (WGS) entry which is preliminary data.</text>
</comment>
<evidence type="ECO:0000259" key="9">
    <source>
        <dbReference type="PROSITE" id="PS51935"/>
    </source>
</evidence>
<dbReference type="Pfam" id="PF00877">
    <property type="entry name" value="NLPC_P60"/>
    <property type="match status" value="1"/>
</dbReference>
<evidence type="ECO:0000256" key="7">
    <source>
        <dbReference type="SAM" id="MobiDB-lite"/>
    </source>
</evidence>
<dbReference type="PROSITE" id="PS51935">
    <property type="entry name" value="NLPC_P60"/>
    <property type="match status" value="1"/>
</dbReference>
<feature type="chain" id="PRO_5019307965" evidence="8">
    <location>
        <begin position="27"/>
        <end position="436"/>
    </location>
</feature>
<dbReference type="OrthoDB" id="9813368at2"/>
<dbReference type="GO" id="GO:0006508">
    <property type="term" value="P:proteolysis"/>
    <property type="evidence" value="ECO:0007669"/>
    <property type="project" value="UniProtKB-KW"/>
</dbReference>
<dbReference type="Pfam" id="PF24568">
    <property type="entry name" value="CC_PcsB"/>
    <property type="match status" value="1"/>
</dbReference>
<dbReference type="SUPFAM" id="SSF54001">
    <property type="entry name" value="Cysteine proteinases"/>
    <property type="match status" value="1"/>
</dbReference>
<dbReference type="InterPro" id="IPR051202">
    <property type="entry name" value="Peptidase_C40"/>
</dbReference>
<dbReference type="GO" id="GO:0008234">
    <property type="term" value="F:cysteine-type peptidase activity"/>
    <property type="evidence" value="ECO:0007669"/>
    <property type="project" value="UniProtKB-KW"/>
</dbReference>
<dbReference type="Gene3D" id="3.90.1720.10">
    <property type="entry name" value="endopeptidase domain like (from Nostoc punctiforme)"/>
    <property type="match status" value="1"/>
</dbReference>
<feature type="signal peptide" evidence="8">
    <location>
        <begin position="1"/>
        <end position="26"/>
    </location>
</feature>
<evidence type="ECO:0000256" key="8">
    <source>
        <dbReference type="SAM" id="SignalP"/>
    </source>
</evidence>
<dbReference type="InterPro" id="IPR000064">
    <property type="entry name" value="NLP_P60_dom"/>
</dbReference>
<keyword evidence="4" id="KW-0378">Hydrolase</keyword>
<dbReference type="Gene3D" id="6.10.250.3150">
    <property type="match status" value="1"/>
</dbReference>
<feature type="compositionally biased region" description="Low complexity" evidence="7">
    <location>
        <begin position="253"/>
        <end position="277"/>
    </location>
</feature>
<dbReference type="Proteomes" id="UP000273811">
    <property type="component" value="Unassembled WGS sequence"/>
</dbReference>
<evidence type="ECO:0000256" key="1">
    <source>
        <dbReference type="ARBA" id="ARBA00007074"/>
    </source>
</evidence>
<dbReference type="PANTHER" id="PTHR47053:SF1">
    <property type="entry name" value="MUREIN DD-ENDOPEPTIDASE MEPH-RELATED"/>
    <property type="match status" value="1"/>
</dbReference>
<accession>A0A443IQW6</accession>
<reference evidence="10" key="1">
    <citation type="submission" date="2018-12" db="EMBL/GenBank/DDBJ databases">
        <authorList>
            <person name="Sun L."/>
            <person name="Chen Z."/>
        </authorList>
    </citation>
    <scope>NUCLEOTIDE SEQUENCE [LARGE SCALE GENOMIC DNA]</scope>
    <source>
        <strain evidence="10">DSM 16012</strain>
    </source>
</reference>
<evidence type="ECO:0000256" key="2">
    <source>
        <dbReference type="ARBA" id="ARBA00022670"/>
    </source>
</evidence>
<dbReference type="AlphaFoldDB" id="A0A443IQW6"/>
<comment type="similarity">
    <text evidence="1">Belongs to the peptidase C40 family.</text>
</comment>
<evidence type="ECO:0000256" key="6">
    <source>
        <dbReference type="SAM" id="Coils"/>
    </source>
</evidence>
<protein>
    <submittedName>
        <fullName evidence="10">Peptidase C40</fullName>
    </submittedName>
</protein>
<name>A0A443IQW6_9BACI</name>
<dbReference type="InterPro" id="IPR057309">
    <property type="entry name" value="PcsB_CC"/>
</dbReference>
<dbReference type="EMBL" id="QYTU02000022">
    <property type="protein sequence ID" value="RWR09288.1"/>
    <property type="molecule type" value="Genomic_DNA"/>
</dbReference>
<dbReference type="InterPro" id="IPR038765">
    <property type="entry name" value="Papain-like_cys_pep_sf"/>
</dbReference>
<gene>
    <name evidence="10" type="ORF">D4N35_010800</name>
</gene>
<organism evidence="10 11">
    <name type="scientific">Siminovitchia fortis</name>
    <dbReference type="NCBI Taxonomy" id="254758"/>
    <lineage>
        <taxon>Bacteria</taxon>
        <taxon>Bacillati</taxon>
        <taxon>Bacillota</taxon>
        <taxon>Bacilli</taxon>
        <taxon>Bacillales</taxon>
        <taxon>Bacillaceae</taxon>
        <taxon>Siminovitchia</taxon>
    </lineage>
</organism>
<keyword evidence="6" id="KW-0175">Coiled coil</keyword>
<evidence type="ECO:0000256" key="3">
    <source>
        <dbReference type="ARBA" id="ARBA00022729"/>
    </source>
</evidence>
<evidence type="ECO:0000313" key="10">
    <source>
        <dbReference type="EMBL" id="RWR09288.1"/>
    </source>
</evidence>
<keyword evidence="5" id="KW-0788">Thiol protease</keyword>
<feature type="region of interest" description="Disordered" evidence="7">
    <location>
        <begin position="239"/>
        <end position="308"/>
    </location>
</feature>
<dbReference type="RefSeq" id="WP_120073404.1">
    <property type="nucleotide sequence ID" value="NZ_CP126113.1"/>
</dbReference>
<dbReference type="PANTHER" id="PTHR47053">
    <property type="entry name" value="MUREIN DD-ENDOPEPTIDASE MEPH-RELATED"/>
    <property type="match status" value="1"/>
</dbReference>
<feature type="compositionally biased region" description="Polar residues" evidence="7">
    <location>
        <begin position="285"/>
        <end position="300"/>
    </location>
</feature>
<keyword evidence="3 8" id="KW-0732">Signal</keyword>
<sequence>MKKRLLVSVLGTSLLFASFPNSGAFANENLDQEISAKKQEISSLQAKEREINDVLGKLNDKVNETNNKIAGAEKNISKTKEEVKQLEKNIAEVKERLEKRFEVLQKRARAVQQNEGSTNYLDVVLEAESFGDLVDRTMALTKIINADKKILEEQKKDQQTLEASEAELKKKLEKIQSELAEIKELKEQLTYQVNDKNSMLAAMKEQQSEASKELVDLENQKAAIIAAEAKKAEEEKAAVAAAEETQESQEMQETGATGEAGNAGPAEKAGAPATAAGHKAKPKSVASSNSGTVQKSQPSAPTVKKGSSAIETAISTGSSIVGRSPYKWGGGRSAADIQNRRFDCSSFVHWAYASAGVNLGWTTSQLVNQGRAVSASEMKRGDLVFFDTYKTNGHVGIYLGNGTFLNDNSSHGVSIDSMNNSYWKAAFKGVVRRVVE</sequence>
<evidence type="ECO:0000313" key="11">
    <source>
        <dbReference type="Proteomes" id="UP000273811"/>
    </source>
</evidence>